<evidence type="ECO:0000313" key="1">
    <source>
        <dbReference type="EMBL" id="CAK9865635.1"/>
    </source>
</evidence>
<dbReference type="EMBL" id="OZ023716">
    <property type="protein sequence ID" value="CAK9865635.1"/>
    <property type="molecule type" value="Genomic_DNA"/>
</dbReference>
<dbReference type="Proteomes" id="UP001497522">
    <property type="component" value="Chromosome 15"/>
</dbReference>
<protein>
    <submittedName>
        <fullName evidence="1">Uncharacterized protein</fullName>
    </submittedName>
</protein>
<reference evidence="1" key="1">
    <citation type="submission" date="2024-03" db="EMBL/GenBank/DDBJ databases">
        <authorList>
            <consortium name="ELIXIR-Norway"/>
            <consortium name="Elixir Norway"/>
        </authorList>
    </citation>
    <scope>NUCLEOTIDE SEQUENCE</scope>
</reference>
<gene>
    <name evidence="1" type="ORF">CSSPJE1EN2_LOCUS8630</name>
</gene>
<organism evidence="1 2">
    <name type="scientific">Sphagnum jensenii</name>
    <dbReference type="NCBI Taxonomy" id="128206"/>
    <lineage>
        <taxon>Eukaryota</taxon>
        <taxon>Viridiplantae</taxon>
        <taxon>Streptophyta</taxon>
        <taxon>Embryophyta</taxon>
        <taxon>Bryophyta</taxon>
        <taxon>Sphagnophytina</taxon>
        <taxon>Sphagnopsida</taxon>
        <taxon>Sphagnales</taxon>
        <taxon>Sphagnaceae</taxon>
        <taxon>Sphagnum</taxon>
    </lineage>
</organism>
<sequence length="135" mass="14661">MSSTDTIGSLIAVHHPIPMVAHHVFNGHDRLSHRRSPPATDGRTLCFQRTRSASAAVDVDYTDRIVSIAGAHCTVFFWIGVLKTVFPLAACARPVLRMAMALNLLGAAADRKQQTTHTAVAAKSTKLFFSSHIKL</sequence>
<evidence type="ECO:0000313" key="2">
    <source>
        <dbReference type="Proteomes" id="UP001497522"/>
    </source>
</evidence>
<accession>A0ABP1ATJ4</accession>
<name>A0ABP1ATJ4_9BRYO</name>
<proteinExistence type="predicted"/>
<keyword evidence="2" id="KW-1185">Reference proteome</keyword>